<reference evidence="2" key="1">
    <citation type="submission" date="2016-10" db="EMBL/GenBank/DDBJ databases">
        <authorList>
            <person name="Varghese N."/>
            <person name="Submissions S."/>
        </authorList>
    </citation>
    <scope>NUCLEOTIDE SEQUENCE [LARGE SCALE GENOMIC DNA]</scope>
    <source>
        <strain evidence="2">CGMCC 1.1761</strain>
    </source>
</reference>
<gene>
    <name evidence="1" type="ORF">SAMN05660859_4216</name>
</gene>
<proteinExistence type="predicted"/>
<organism evidence="1 2">
    <name type="scientific">Ancylobacter rudongensis</name>
    <dbReference type="NCBI Taxonomy" id="177413"/>
    <lineage>
        <taxon>Bacteria</taxon>
        <taxon>Pseudomonadati</taxon>
        <taxon>Pseudomonadota</taxon>
        <taxon>Alphaproteobacteria</taxon>
        <taxon>Hyphomicrobiales</taxon>
        <taxon>Xanthobacteraceae</taxon>
        <taxon>Ancylobacter</taxon>
    </lineage>
</organism>
<sequence length="358" mass="38628">MTRFHLDRRAFGDTEILAVEHGGLTATLFRYPTGVEAVRLANARGALVVLPYLGQMIWSAAFDGVDLTMQSIFKAPRPVRTIAETYGCFAFHSGLLRNGVPGPADTHPAHGEMPCAPMDSAGIEVGEDARGPWMRLFGAYDYAMGFGAHYEARPSVTLHATDARFDMAMEVTNLSAGDAMDLMYMAHVNYAFVEGGDILQQAPFDAAHTVVRRAVPAHVTPNPAYLARIETLAADPAASRVIRRADGFDPEQVFYLRDLATDADGATTMLLRRPEGDAFLARYRPADFPKTVRWILAGHDQSVCAFALPSTCEPEGYAAEKAKGNVIRLPAGATARYSVELGHLDAGECAALAHTLGG</sequence>
<dbReference type="AlphaFoldDB" id="A0A1G4UN07"/>
<protein>
    <recommendedName>
        <fullName evidence="3">Galactose mutarotase</fullName>
    </recommendedName>
</protein>
<accession>A0A1G4UN07</accession>
<dbReference type="Proteomes" id="UP000198889">
    <property type="component" value="Unassembled WGS sequence"/>
</dbReference>
<dbReference type="Pfam" id="PF14486">
    <property type="entry name" value="DUF4432"/>
    <property type="match status" value="1"/>
</dbReference>
<dbReference type="STRING" id="177413.SAMN05660859_4216"/>
<evidence type="ECO:0008006" key="3">
    <source>
        <dbReference type="Google" id="ProtNLM"/>
    </source>
</evidence>
<dbReference type="InterPro" id="IPR014718">
    <property type="entry name" value="GH-type_carb-bd"/>
</dbReference>
<dbReference type="InterPro" id="IPR027839">
    <property type="entry name" value="DUF4432"/>
</dbReference>
<dbReference type="CDD" id="cd09269">
    <property type="entry name" value="deoxyribose_mutarotase"/>
    <property type="match status" value="1"/>
</dbReference>
<name>A0A1G4UN07_9HYPH</name>
<evidence type="ECO:0000313" key="2">
    <source>
        <dbReference type="Proteomes" id="UP000198889"/>
    </source>
</evidence>
<dbReference type="GO" id="GO:0030246">
    <property type="term" value="F:carbohydrate binding"/>
    <property type="evidence" value="ECO:0007669"/>
    <property type="project" value="InterPro"/>
</dbReference>
<dbReference type="RefSeq" id="WP_091443862.1">
    <property type="nucleotide sequence ID" value="NZ_FMTP01000009.1"/>
</dbReference>
<dbReference type="EMBL" id="FMTP01000009">
    <property type="protein sequence ID" value="SCW95023.1"/>
    <property type="molecule type" value="Genomic_DNA"/>
</dbReference>
<keyword evidence="2" id="KW-1185">Reference proteome</keyword>
<evidence type="ECO:0000313" key="1">
    <source>
        <dbReference type="EMBL" id="SCW95023.1"/>
    </source>
</evidence>
<dbReference type="Gene3D" id="2.70.98.10">
    <property type="match status" value="1"/>
</dbReference>